<dbReference type="EMBL" id="FMMM01000078">
    <property type="protein sequence ID" value="SCQ24026.1"/>
    <property type="molecule type" value="Genomic_DNA"/>
</dbReference>
<accession>A0A1D3UUV1</accession>
<evidence type="ECO:0008006" key="3">
    <source>
        <dbReference type="Google" id="ProtNLM"/>
    </source>
</evidence>
<dbReference type="InterPro" id="IPR021428">
    <property type="entry name" value="DUF3078"/>
</dbReference>
<protein>
    <recommendedName>
        <fullName evidence="3">DUF3078 domain-containing protein</fullName>
    </recommendedName>
</protein>
<proteinExistence type="predicted"/>
<evidence type="ECO:0000313" key="1">
    <source>
        <dbReference type="EMBL" id="SCQ24026.1"/>
    </source>
</evidence>
<reference evidence="1 2" key="1">
    <citation type="submission" date="2016-09" db="EMBL/GenBank/DDBJ databases">
        <authorList>
            <person name="Capua I."/>
            <person name="De Benedictis P."/>
            <person name="Joannis T."/>
            <person name="Lombin L.H."/>
            <person name="Cattoli G."/>
        </authorList>
    </citation>
    <scope>NUCLEOTIDE SEQUENCE [LARGE SCALE GENOMIC DNA]</scope>
    <source>
        <strain evidence="1 2">UB20</strain>
    </source>
</reference>
<dbReference type="AlphaFoldDB" id="A0A1D3UUV1"/>
<dbReference type="Pfam" id="PF11276">
    <property type="entry name" value="DUF3078"/>
    <property type="match status" value="1"/>
</dbReference>
<gene>
    <name evidence="1" type="ORF">TFUB20_02249</name>
</gene>
<dbReference type="RefSeq" id="WP_060828215.1">
    <property type="nucleotide sequence ID" value="NZ_CAJPTF010000023.1"/>
</dbReference>
<organism evidence="1 2">
    <name type="scientific">Tannerella forsythia</name>
    <name type="common">Bacteroides forsythus</name>
    <dbReference type="NCBI Taxonomy" id="28112"/>
    <lineage>
        <taxon>Bacteria</taxon>
        <taxon>Pseudomonadati</taxon>
        <taxon>Bacteroidota</taxon>
        <taxon>Bacteroidia</taxon>
        <taxon>Bacteroidales</taxon>
        <taxon>Tannerellaceae</taxon>
        <taxon>Tannerella</taxon>
    </lineage>
</organism>
<name>A0A1D3UUV1_TANFO</name>
<sequence>MKTTIKRTFFYVSITACLYAGISVRAQDLNFNEKIRQLIEKSNQPDTIPIPIPKPRLVPIEFPVDSVVTETVANPHTAEKDTTAVPHRAIRKRTLLMSDEAIYWSRHWDNSHNAIPEWYTFRDTIIVNRLFMPVLFKKENLVQPEEIRFYEPKDLNEISWTQPPYVPVRMFEAFRRKGIIEDYAYRYVRRHHPDYFRYSAEHLPKEKTRHIWQKEDVQVPVHKVETSPDDYTAPTKFIPDRRYWTSSFEASLKFSQNYVSPNWYKDGTSNLNILSKNLFQYNYARNRFQLKNLLQVDMSVYTASDDTLRNHKFGDNLLRFYSNFGYQAWSKWYYTIDFEFKAPLFTNYKKNTMKKQVAFLSPYIVNTGLGMKYDLNKKYAKKGRSLKLAVNVAPISYTYMASVDDSINRGIHGFQKDSEGKYRKSLNRFGSTVRMDMVLKPNRNVTWKSRFYYNTTYKNVLAEFENMLDMAISRYFSTMINVHLRFDDSVTKTKGYDSYLQTNETLSFGLRYIW</sequence>
<dbReference type="Proteomes" id="UP000182057">
    <property type="component" value="Unassembled WGS sequence"/>
</dbReference>
<evidence type="ECO:0000313" key="2">
    <source>
        <dbReference type="Proteomes" id="UP000182057"/>
    </source>
</evidence>
<dbReference type="OrthoDB" id="1495718at2"/>